<proteinExistence type="predicted"/>
<dbReference type="Pfam" id="PF13229">
    <property type="entry name" value="Beta_helix"/>
    <property type="match status" value="1"/>
</dbReference>
<dbReference type="InterPro" id="IPR011050">
    <property type="entry name" value="Pectin_lyase_fold/virulence"/>
</dbReference>
<evidence type="ECO:0000256" key="1">
    <source>
        <dbReference type="SAM" id="MobiDB-lite"/>
    </source>
</evidence>
<organism evidence="3">
    <name type="scientific">Paraprevotella clara</name>
    <dbReference type="NCBI Taxonomy" id="454154"/>
    <lineage>
        <taxon>Bacteria</taxon>
        <taxon>Pseudomonadati</taxon>
        <taxon>Bacteroidota</taxon>
        <taxon>Bacteroidia</taxon>
        <taxon>Bacteroidales</taxon>
        <taxon>Prevotellaceae</taxon>
        <taxon>Paraprevotella</taxon>
    </lineage>
</organism>
<evidence type="ECO:0000313" key="3">
    <source>
        <dbReference type="EMBL" id="VYU56116.1"/>
    </source>
</evidence>
<dbReference type="InterPro" id="IPR012334">
    <property type="entry name" value="Pectin_lyas_fold"/>
</dbReference>
<evidence type="ECO:0000259" key="2">
    <source>
        <dbReference type="Pfam" id="PF13229"/>
    </source>
</evidence>
<dbReference type="SMART" id="SM00710">
    <property type="entry name" value="PbH1"/>
    <property type="match status" value="6"/>
</dbReference>
<dbReference type="InterPro" id="IPR006626">
    <property type="entry name" value="PbH1"/>
</dbReference>
<feature type="domain" description="Right handed beta helix" evidence="2">
    <location>
        <begin position="198"/>
        <end position="348"/>
    </location>
</feature>
<name>A0A6N3FWA4_9BACT</name>
<protein>
    <recommendedName>
        <fullName evidence="2">Right handed beta helix domain-containing protein</fullName>
    </recommendedName>
</protein>
<dbReference type="RefSeq" id="WP_412442403.1">
    <property type="nucleotide sequence ID" value="NZ_CACRUT010000023.1"/>
</dbReference>
<accession>A0A6N3FWA4</accession>
<dbReference type="InterPro" id="IPR039448">
    <property type="entry name" value="Beta_helix"/>
</dbReference>
<feature type="region of interest" description="Disordered" evidence="1">
    <location>
        <begin position="23"/>
        <end position="46"/>
    </location>
</feature>
<dbReference type="Gene3D" id="2.160.20.10">
    <property type="entry name" value="Single-stranded right-handed beta-helix, Pectin lyase-like"/>
    <property type="match status" value="1"/>
</dbReference>
<gene>
    <name evidence="3" type="ORF">PCLFYP37_00244</name>
</gene>
<dbReference type="SUPFAM" id="SSF51126">
    <property type="entry name" value="Pectin lyase-like"/>
    <property type="match status" value="1"/>
</dbReference>
<sequence>MRTLFLLIFLGLGGNIFVPAHAKSKPRGGQNYYVDAQNGDDRADGKSEKTAWKSLLRTKELQLRAGDSLLLRRNSSFNGLLEVSAEGKAGRPVVIGAYGTGRKPCIQAPDSSLYTVLVRNSDYLTLENLEVVNTGKQRMANRTGVKVLCEDYGVSHDIVLRALHIHDVNGSLIKQKGGGSGILIVNRGKDTPSTFDGLRVEDCVIRRCERNGIIWSGYSNREHWHPNTRTVIRKNLIEEVPGDGIVPIGCDGALIEYNLMRNCPGTLPHSEAAAGLWPWSCDNTVIQFNEVSDHKAPWDAQGFDSDYNCRNTTIQYNYSHDNDGGLILICNSGTDPGAGNQGSVVQYNVSINDAIRPRATRSGIFSANIHIAGPCKNTLVRRNLLHVNPKTEPFIDRSIITSDAWDGYADSTVFRENVFFVPQESEIRLNRSTRNTFDGNYYLGNIKGRPEDPNGRNASDYYNRCISKDPSGFNSLSFLFDTVVIGDSSAILKAVNRDTIHRFFETMKEE</sequence>
<dbReference type="AlphaFoldDB" id="A0A6N3FWA4"/>
<dbReference type="EMBL" id="CACRUT010000023">
    <property type="protein sequence ID" value="VYU56116.1"/>
    <property type="molecule type" value="Genomic_DNA"/>
</dbReference>
<reference evidence="3" key="1">
    <citation type="submission" date="2019-11" db="EMBL/GenBank/DDBJ databases">
        <authorList>
            <person name="Feng L."/>
        </authorList>
    </citation>
    <scope>NUCLEOTIDE SEQUENCE</scope>
    <source>
        <strain evidence="3">PclaraLFYP37</strain>
    </source>
</reference>